<accession>E4V6Y0</accession>
<evidence type="ECO:0000313" key="2">
    <source>
        <dbReference type="Proteomes" id="UP000002669"/>
    </source>
</evidence>
<dbReference type="GeneID" id="10024479"/>
<dbReference type="Proteomes" id="UP000002669">
    <property type="component" value="Unassembled WGS sequence"/>
</dbReference>
<dbReference type="EMBL" id="DS989831">
    <property type="protein sequence ID" value="EFQ96846.1"/>
    <property type="molecule type" value="Genomic_DNA"/>
</dbReference>
<sequence length="115" mass="12862">MSAKGRSNNVFLRRFRLRQAKLLQDSALAGRDCSCDLESMTMITNRGAENRNLRRAIVRDAPRWSESKQLSSILAVELWGPSAISCCYSFGDSAGACMHELMQQPCNESEMGAWN</sequence>
<protein>
    <submittedName>
        <fullName evidence="1">Uncharacterized protein</fullName>
    </submittedName>
</protein>
<dbReference type="AlphaFoldDB" id="E4V6Y0"/>
<dbReference type="RefSeq" id="XP_003169223.1">
    <property type="nucleotide sequence ID" value="XM_003169175.1"/>
</dbReference>
<reference evidence="2" key="1">
    <citation type="journal article" date="2012" name="MBio">
        <title>Comparative genome analysis of Trichophyton rubrum and related dermatophytes reveals candidate genes involved in infection.</title>
        <authorList>
            <person name="Martinez D.A."/>
            <person name="Oliver B.G."/>
            <person name="Graeser Y."/>
            <person name="Goldberg J.M."/>
            <person name="Li W."/>
            <person name="Martinez-Rossi N.M."/>
            <person name="Monod M."/>
            <person name="Shelest E."/>
            <person name="Barton R.C."/>
            <person name="Birch E."/>
            <person name="Brakhage A.A."/>
            <person name="Chen Z."/>
            <person name="Gurr S.J."/>
            <person name="Heiman D."/>
            <person name="Heitman J."/>
            <person name="Kosti I."/>
            <person name="Rossi A."/>
            <person name="Saif S."/>
            <person name="Samalova M."/>
            <person name="Saunders C.W."/>
            <person name="Shea T."/>
            <person name="Summerbell R.C."/>
            <person name="Xu J."/>
            <person name="Young S."/>
            <person name="Zeng Q."/>
            <person name="Birren B.W."/>
            <person name="Cuomo C.A."/>
            <person name="White T.C."/>
        </authorList>
    </citation>
    <scope>NUCLEOTIDE SEQUENCE [LARGE SCALE GENOMIC DNA]</scope>
    <source>
        <strain evidence="2">ATCC MYA-4604 / CBS 118893</strain>
    </source>
</reference>
<proteinExistence type="predicted"/>
<name>E4V6Y0_ARTGP</name>
<dbReference type="InParanoid" id="E4V6Y0"/>
<organism evidence="2">
    <name type="scientific">Arthroderma gypseum (strain ATCC MYA-4604 / CBS 118893)</name>
    <name type="common">Microsporum gypseum</name>
    <dbReference type="NCBI Taxonomy" id="535722"/>
    <lineage>
        <taxon>Eukaryota</taxon>
        <taxon>Fungi</taxon>
        <taxon>Dikarya</taxon>
        <taxon>Ascomycota</taxon>
        <taxon>Pezizomycotina</taxon>
        <taxon>Eurotiomycetes</taxon>
        <taxon>Eurotiomycetidae</taxon>
        <taxon>Onygenales</taxon>
        <taxon>Arthrodermataceae</taxon>
        <taxon>Nannizzia</taxon>
    </lineage>
</organism>
<evidence type="ECO:0000313" key="1">
    <source>
        <dbReference type="EMBL" id="EFQ96846.1"/>
    </source>
</evidence>
<gene>
    <name evidence="1" type="ORF">MGYG_08767</name>
</gene>
<keyword evidence="2" id="KW-1185">Reference proteome</keyword>
<dbReference type="VEuPathDB" id="FungiDB:MGYG_08767"/>
<dbReference type="HOGENOM" id="CLU_2108468_0_0_1"/>